<proteinExistence type="predicted"/>
<dbReference type="PANTHER" id="PTHR33361:SF2">
    <property type="entry name" value="DUF885 DOMAIN-CONTAINING PROTEIN"/>
    <property type="match status" value="1"/>
</dbReference>
<dbReference type="InterPro" id="IPR006311">
    <property type="entry name" value="TAT_signal"/>
</dbReference>
<evidence type="ECO:0000256" key="1">
    <source>
        <dbReference type="SAM" id="SignalP"/>
    </source>
</evidence>
<dbReference type="Pfam" id="PF05960">
    <property type="entry name" value="DUF885"/>
    <property type="match status" value="1"/>
</dbReference>
<dbReference type="PROSITE" id="PS51318">
    <property type="entry name" value="TAT"/>
    <property type="match status" value="1"/>
</dbReference>
<feature type="chain" id="PRO_5045413241" evidence="1">
    <location>
        <begin position="23"/>
        <end position="607"/>
    </location>
</feature>
<reference evidence="2 3" key="1">
    <citation type="submission" date="2024-04" db="EMBL/GenBank/DDBJ databases">
        <title>Novel species of the genus Ideonella isolated from streams.</title>
        <authorList>
            <person name="Lu H."/>
        </authorList>
    </citation>
    <scope>NUCLEOTIDE SEQUENCE [LARGE SCALE GENOMIC DNA]</scope>
    <source>
        <strain evidence="2 3">DXS22W</strain>
    </source>
</reference>
<name>A0ABU9CMW3_9BURK</name>
<sequence>MKLTRRHWLADALALGTLPALAPGLTQAQAALPATGGATRATPGAQALHTLFARHWDETARQSPESATYRGDHRFNDRWADVSPAADAARQARNAAWLAEARAIAPEALSATDRTSRAMFIHNLEAQQRIAAFEGWRTLSLGALFGLQQLLASVLQQMPIDTPEQRAQLLARLAAWPQRMAQEIARLERGIALGWVSPRPVLERVLAQLDRQIGTPLRQGPFFEPFSRRTPVLSEGQAQVFQAAGEVAITAHVLPAMRRLRDFVAGPYLAAAPAAGGLARQAGGAPVYADLVRQATTTALTPQQIHDTGLAEMARLHAQFRQLMAQMDLKGSFAEAVAALNAPDQFFASPEAMLEGYRAVAKRLDPEMPRLFAELPRTPYGIRAMPDHLGPGAADNYTGPPADGSGPGWYNANVLAFARRPRWALPTLVAHETVPGHHLQVARARELDGLPAFRRQGGYTAFVEGWGLYAERLMDETGFYTTPQQRWGFLQAQAFRAARLVVDTGLHAFGWSREQAIAYMVDHVGESPVFMTAEVDRYLSQPGQALAYMVGQLHILALRDQARQALGAGFDLRRFNNAVIDQGALPLDVLSTQIADWTAAERTRPAA</sequence>
<keyword evidence="1" id="KW-0732">Signal</keyword>
<organism evidence="2 3">
    <name type="scientific">Pseudaquabacterium inlustre</name>
    <dbReference type="NCBI Taxonomy" id="2984192"/>
    <lineage>
        <taxon>Bacteria</taxon>
        <taxon>Pseudomonadati</taxon>
        <taxon>Pseudomonadota</taxon>
        <taxon>Betaproteobacteria</taxon>
        <taxon>Burkholderiales</taxon>
        <taxon>Sphaerotilaceae</taxon>
        <taxon>Pseudaquabacterium</taxon>
    </lineage>
</organism>
<evidence type="ECO:0000313" key="3">
    <source>
        <dbReference type="Proteomes" id="UP001365405"/>
    </source>
</evidence>
<dbReference type="RefSeq" id="WP_341412914.1">
    <property type="nucleotide sequence ID" value="NZ_JBBUTH010000011.1"/>
</dbReference>
<gene>
    <name evidence="2" type="ORF">AACH10_23140</name>
</gene>
<accession>A0ABU9CMW3</accession>
<evidence type="ECO:0000313" key="2">
    <source>
        <dbReference type="EMBL" id="MEK8053169.1"/>
    </source>
</evidence>
<feature type="signal peptide" evidence="1">
    <location>
        <begin position="1"/>
        <end position="22"/>
    </location>
</feature>
<dbReference type="EMBL" id="JBBUTH010000011">
    <property type="protein sequence ID" value="MEK8053169.1"/>
    <property type="molecule type" value="Genomic_DNA"/>
</dbReference>
<protein>
    <submittedName>
        <fullName evidence="2">DUF885 domain-containing protein</fullName>
    </submittedName>
</protein>
<dbReference type="Proteomes" id="UP001365405">
    <property type="component" value="Unassembled WGS sequence"/>
</dbReference>
<comment type="caution">
    <text evidence="2">The sequence shown here is derived from an EMBL/GenBank/DDBJ whole genome shotgun (WGS) entry which is preliminary data.</text>
</comment>
<keyword evidence="3" id="KW-1185">Reference proteome</keyword>
<dbReference type="InterPro" id="IPR010281">
    <property type="entry name" value="DUF885"/>
</dbReference>
<dbReference type="PANTHER" id="PTHR33361">
    <property type="entry name" value="GLR0591 PROTEIN"/>
    <property type="match status" value="1"/>
</dbReference>